<sequence>MVTLRLLLGDQLTHTISSLQDIDIDKDVILMCEVVEEASYVKHHQKKIAFLFSAMRHFAQELRDKGYNMAYVKLDDKKNTQSFGSEVQRAIAEYQATKVVVTFPGEYRVLQEMKEWQKRYSTPVEIREDDRFLASPQEFADWAKGRKQLRMEYFYREMRKKYSILMDRDKPLGSKWNYDAENRKPPKSGLHVPQPYRVKCDKITQEVFKLVEKKFSHHFGDLKPFHYAVTREQALGALEHFIEERLVLFGDYQDAMIEGEPWMYHSHIGLYLNCGLLTPLECVKRVEEVYHQKNLPLNAVEGFIRQIIGWREYIRGIYWLKMPEYKQQNFLDAQRKLPSFFWDADTDMNCLKQCVSETKENAYAHHIQRLMVLGNFALVAGIHPDEVNEWYLIVYADAYEWVELPNVSGMILFADGGYLASKPYAASGAYINKMSNYCKNCRFKVSKKNGEDACPFNYLYWDFLMRNQDKLQKNHRVAVMYRTLARMKPERLEEITTDAQRFLDSLS</sequence>
<dbReference type="InterPro" id="IPR052551">
    <property type="entry name" value="UV-DNA_repair_photolyase"/>
</dbReference>
<protein>
    <submittedName>
        <fullName evidence="1">Cryptochrome/photolyase family protein</fullName>
    </submittedName>
</protein>
<dbReference type="InterPro" id="IPR036134">
    <property type="entry name" value="Crypto/Photolyase_FAD-like_sf"/>
</dbReference>
<dbReference type="Gene3D" id="1.10.10.1710">
    <property type="entry name" value="Deoxyribodipyrimidine photolyase-related"/>
    <property type="match status" value="1"/>
</dbReference>
<dbReference type="InterPro" id="IPR014729">
    <property type="entry name" value="Rossmann-like_a/b/a_fold"/>
</dbReference>
<accession>A0A5S9F1F3</accession>
<dbReference type="GO" id="GO:0016829">
    <property type="term" value="F:lyase activity"/>
    <property type="evidence" value="ECO:0007669"/>
    <property type="project" value="UniProtKB-KW"/>
</dbReference>
<dbReference type="SUPFAM" id="SSF48173">
    <property type="entry name" value="Cryptochrome/photolyase FAD-binding domain"/>
    <property type="match status" value="1"/>
</dbReference>
<dbReference type="PANTHER" id="PTHR38657">
    <property type="entry name" value="SLR1343 PROTEIN"/>
    <property type="match status" value="1"/>
</dbReference>
<keyword evidence="1" id="KW-0456">Lyase</keyword>
<dbReference type="InterPro" id="IPR007357">
    <property type="entry name" value="PhrB-like"/>
</dbReference>
<dbReference type="AlphaFoldDB" id="A0A5S9F1F3"/>
<evidence type="ECO:0000313" key="1">
    <source>
        <dbReference type="EMBL" id="BBM82358.1"/>
    </source>
</evidence>
<dbReference type="RefSeq" id="WP_151966607.1">
    <property type="nucleotide sequence ID" value="NZ_AP019860.1"/>
</dbReference>
<dbReference type="Gene3D" id="3.40.50.620">
    <property type="entry name" value="HUPs"/>
    <property type="match status" value="1"/>
</dbReference>
<evidence type="ECO:0000313" key="2">
    <source>
        <dbReference type="Proteomes" id="UP000326354"/>
    </source>
</evidence>
<dbReference type="PANTHER" id="PTHR38657:SF1">
    <property type="entry name" value="SLR1343 PROTEIN"/>
    <property type="match status" value="1"/>
</dbReference>
<organism evidence="1 2">
    <name type="scientific">Uabimicrobium amorphum</name>
    <dbReference type="NCBI Taxonomy" id="2596890"/>
    <lineage>
        <taxon>Bacteria</taxon>
        <taxon>Pseudomonadati</taxon>
        <taxon>Planctomycetota</taxon>
        <taxon>Candidatus Uabimicrobiia</taxon>
        <taxon>Candidatus Uabimicrobiales</taxon>
        <taxon>Candidatus Uabimicrobiaceae</taxon>
        <taxon>Candidatus Uabimicrobium</taxon>
    </lineage>
</organism>
<dbReference type="Gene3D" id="1.10.579.10">
    <property type="entry name" value="DNA Cyclobutane Dipyrimidine Photolyase, subunit A, domain 3"/>
    <property type="match status" value="1"/>
</dbReference>
<proteinExistence type="predicted"/>
<gene>
    <name evidence="1" type="ORF">UABAM_00701</name>
</gene>
<reference evidence="1 2" key="1">
    <citation type="submission" date="2019-08" db="EMBL/GenBank/DDBJ databases">
        <title>Complete genome sequence of Candidatus Uab amorphum.</title>
        <authorList>
            <person name="Shiratori T."/>
            <person name="Suzuki S."/>
            <person name="Kakizawa Y."/>
            <person name="Ishida K."/>
        </authorList>
    </citation>
    <scope>NUCLEOTIDE SEQUENCE [LARGE SCALE GENOMIC DNA]</scope>
    <source>
        <strain evidence="1 2">SRT547</strain>
    </source>
</reference>
<name>A0A5S9F1F3_UABAM</name>
<dbReference type="EMBL" id="AP019860">
    <property type="protein sequence ID" value="BBM82358.1"/>
    <property type="molecule type" value="Genomic_DNA"/>
</dbReference>
<dbReference type="Proteomes" id="UP000326354">
    <property type="component" value="Chromosome"/>
</dbReference>
<dbReference type="KEGG" id="uam:UABAM_00701"/>
<dbReference type="Pfam" id="PF04244">
    <property type="entry name" value="DPRP"/>
    <property type="match status" value="1"/>
</dbReference>
<keyword evidence="2" id="KW-1185">Reference proteome</keyword>
<dbReference type="OrthoDB" id="5288100at2"/>
<dbReference type="Gene3D" id="1.25.40.80">
    <property type="match status" value="1"/>
</dbReference>